<dbReference type="EMBL" id="DPSM01000029">
    <property type="protein sequence ID" value="HCK02430.1"/>
    <property type="molecule type" value="Genomic_DNA"/>
</dbReference>
<name>A0A9C7V9A5_9GAMM</name>
<gene>
    <name evidence="2" type="ORF">DHV72_20755</name>
</gene>
<dbReference type="InterPro" id="IPR029058">
    <property type="entry name" value="AB_hydrolase_fold"/>
</dbReference>
<protein>
    <submittedName>
        <fullName evidence="2">Lysophospholipase</fullName>
    </submittedName>
</protein>
<feature type="domain" description="Serine aminopeptidase S33" evidence="1">
    <location>
        <begin position="43"/>
        <end position="278"/>
    </location>
</feature>
<organism evidence="2 3">
    <name type="scientific">Serratia grimesii</name>
    <dbReference type="NCBI Taxonomy" id="82995"/>
    <lineage>
        <taxon>Bacteria</taxon>
        <taxon>Pseudomonadati</taxon>
        <taxon>Pseudomonadota</taxon>
        <taxon>Gammaproteobacteria</taxon>
        <taxon>Enterobacterales</taxon>
        <taxon>Yersiniaceae</taxon>
        <taxon>Serratia</taxon>
    </lineage>
</organism>
<dbReference type="InterPro" id="IPR051044">
    <property type="entry name" value="MAG_DAG_Lipase"/>
</dbReference>
<dbReference type="SUPFAM" id="SSF53474">
    <property type="entry name" value="alpha/beta-Hydrolases"/>
    <property type="match status" value="1"/>
</dbReference>
<accession>A0A9C7V9A5</accession>
<sequence>MIDFKDYIEKAKCYHDTLTTTATISAGNVEGLSYRLYLHMPDTRDVMIVYHGGGVNSDAGYDILARQLTTDRTMAVCLVDIRGHGDSAGERGTVEKPERIWRDVDVVMAEMHHRFPQARRHLFGHSSGAGMLLNYFTCYPFAQRADSLIMLAPELGPFSGTARDVDVTARFADVRQWPFIINALSRGQLFGQYRAVSLNFPSAVLESTLSVVHQYSVNMANALTPRNPAKQLAALSLPTLCLAARQDELLNPTAIQAFVERQGNAHIEFHMIEDSTHLACVFEAHQYVHRHIAVVIQKAANLVSRC</sequence>
<evidence type="ECO:0000313" key="2">
    <source>
        <dbReference type="EMBL" id="HCK02430.1"/>
    </source>
</evidence>
<proteinExistence type="predicted"/>
<comment type="caution">
    <text evidence="2">The sequence shown here is derived from an EMBL/GenBank/DDBJ whole genome shotgun (WGS) entry which is preliminary data.</text>
</comment>
<dbReference type="Proteomes" id="UP000262210">
    <property type="component" value="Unassembled WGS sequence"/>
</dbReference>
<evidence type="ECO:0000259" key="1">
    <source>
        <dbReference type="Pfam" id="PF12146"/>
    </source>
</evidence>
<reference evidence="2 3" key="1">
    <citation type="journal article" date="2018" name="Nat. Biotechnol.">
        <title>A standardized bacterial taxonomy based on genome phylogeny substantially revises the tree of life.</title>
        <authorList>
            <person name="Parks D.H."/>
            <person name="Chuvochina M."/>
            <person name="Waite D.W."/>
            <person name="Rinke C."/>
            <person name="Skarshewski A."/>
            <person name="Chaumeil P.A."/>
            <person name="Hugenholtz P."/>
        </authorList>
    </citation>
    <scope>NUCLEOTIDE SEQUENCE [LARGE SCALE GENOMIC DNA]</scope>
    <source>
        <strain evidence="2">UBA11264</strain>
    </source>
</reference>
<dbReference type="Gene3D" id="3.40.50.1820">
    <property type="entry name" value="alpha/beta hydrolase"/>
    <property type="match status" value="1"/>
</dbReference>
<dbReference type="InterPro" id="IPR022742">
    <property type="entry name" value="Hydrolase_4"/>
</dbReference>
<dbReference type="AlphaFoldDB" id="A0A9C7V9A5"/>
<dbReference type="PANTHER" id="PTHR11614">
    <property type="entry name" value="PHOSPHOLIPASE-RELATED"/>
    <property type="match status" value="1"/>
</dbReference>
<evidence type="ECO:0000313" key="3">
    <source>
        <dbReference type="Proteomes" id="UP000262210"/>
    </source>
</evidence>
<dbReference type="Pfam" id="PF12146">
    <property type="entry name" value="Hydrolase_4"/>
    <property type="match status" value="1"/>
</dbReference>